<dbReference type="RefSeq" id="WP_204636803.1">
    <property type="nucleotide sequence ID" value="NZ_JADIKC010000006.1"/>
</dbReference>
<organism evidence="2 3">
    <name type="scientific">Dyella kyungheensis</name>
    <dbReference type="NCBI Taxonomy" id="1242174"/>
    <lineage>
        <taxon>Bacteria</taxon>
        <taxon>Pseudomonadati</taxon>
        <taxon>Pseudomonadota</taxon>
        <taxon>Gammaproteobacteria</taxon>
        <taxon>Lysobacterales</taxon>
        <taxon>Rhodanobacteraceae</taxon>
        <taxon>Dyella</taxon>
    </lineage>
</organism>
<gene>
    <name evidence="2" type="ORF">ISP20_14380</name>
</gene>
<dbReference type="EMBL" id="JADIKC010000006">
    <property type="protein sequence ID" value="MBM7122351.1"/>
    <property type="molecule type" value="Genomic_DNA"/>
</dbReference>
<evidence type="ECO:0000313" key="3">
    <source>
        <dbReference type="Proteomes" id="UP001430065"/>
    </source>
</evidence>
<dbReference type="SUPFAM" id="SSF51735">
    <property type="entry name" value="NAD(P)-binding Rossmann-fold domains"/>
    <property type="match status" value="1"/>
</dbReference>
<dbReference type="Pfam" id="PF01370">
    <property type="entry name" value="Epimerase"/>
    <property type="match status" value="1"/>
</dbReference>
<dbReference type="InterPro" id="IPR001509">
    <property type="entry name" value="Epimerase_deHydtase"/>
</dbReference>
<name>A0ABS2JTM1_9GAMM</name>
<protein>
    <submittedName>
        <fullName evidence="2">NAD(P)-dependent oxidoreductase</fullName>
    </submittedName>
</protein>
<evidence type="ECO:0000259" key="1">
    <source>
        <dbReference type="Pfam" id="PF01370"/>
    </source>
</evidence>
<dbReference type="PANTHER" id="PTHR43245">
    <property type="entry name" value="BIFUNCTIONAL POLYMYXIN RESISTANCE PROTEIN ARNA"/>
    <property type="match status" value="1"/>
</dbReference>
<dbReference type="PANTHER" id="PTHR43245:SF54">
    <property type="entry name" value="BLL0593 PROTEIN"/>
    <property type="match status" value="1"/>
</dbReference>
<evidence type="ECO:0000313" key="2">
    <source>
        <dbReference type="EMBL" id="MBM7122351.1"/>
    </source>
</evidence>
<feature type="domain" description="NAD-dependent epimerase/dehydratase" evidence="1">
    <location>
        <begin position="3"/>
        <end position="178"/>
    </location>
</feature>
<dbReference type="Proteomes" id="UP001430065">
    <property type="component" value="Unassembled WGS sequence"/>
</dbReference>
<reference evidence="2 3" key="1">
    <citation type="submission" date="2020-10" db="EMBL/GenBank/DDBJ databases">
        <title>Phylogeny of dyella-like bacteria.</title>
        <authorList>
            <person name="Fu J."/>
        </authorList>
    </citation>
    <scope>NUCLEOTIDE SEQUENCE [LARGE SCALE GENOMIC DNA]</scope>
    <source>
        <strain evidence="2 3">THG-B117</strain>
    </source>
</reference>
<dbReference type="Gene3D" id="3.40.50.720">
    <property type="entry name" value="NAD(P)-binding Rossmann-like Domain"/>
    <property type="match status" value="1"/>
</dbReference>
<keyword evidence="3" id="KW-1185">Reference proteome</keyword>
<proteinExistence type="predicted"/>
<accession>A0ABS2JTM1</accession>
<dbReference type="InterPro" id="IPR036291">
    <property type="entry name" value="NAD(P)-bd_dom_sf"/>
</dbReference>
<comment type="caution">
    <text evidence="2">The sequence shown here is derived from an EMBL/GenBank/DDBJ whole genome shotgun (WGS) entry which is preliminary data.</text>
</comment>
<dbReference type="InterPro" id="IPR050177">
    <property type="entry name" value="Lipid_A_modif_metabolic_enz"/>
</dbReference>
<sequence>MRILVTGSSGHLGEALARASLELGHEVIGVDVAEGRYTNRLGSICDRAFVRRCMAGVGTVYHPATLHKPHLATHSRQDFLDVNLTGTLSLLEEAVASGVDSFVYTSTTSVFGDALSPPAGEPAAWITEDVMPVPKNIYGVTKAAAEDLCQLFARNQGLATMVLRTSRFFPEEDDDRSVRGRYSDDNLKTNEYLHRRVDIEDVVGAHLLAARRAPMLGFRRYIISATTPFLPEDLDGLRAHAPLVVGRRVPGYDAIYAQHGWKMAQGIDRVYVNQRARNELGWTPRHDFAALIARLATGEDIRSPLARLIGSKGYHAETFRDGPYPVDV</sequence>